<dbReference type="InterPro" id="IPR051816">
    <property type="entry name" value="Glycosyl_Hydrolase_31"/>
</dbReference>
<dbReference type="AlphaFoldDB" id="J0DFB8"/>
<evidence type="ECO:0008006" key="8">
    <source>
        <dbReference type="Google" id="ProtNLM"/>
    </source>
</evidence>
<dbReference type="PANTHER" id="PTHR43863:SF2">
    <property type="entry name" value="MALTASE-GLUCOAMYLASE"/>
    <property type="match status" value="1"/>
</dbReference>
<name>J0DFB8_9BIFI</name>
<dbReference type="InterPro" id="IPR048395">
    <property type="entry name" value="Glyco_hydro_31_C"/>
</dbReference>
<evidence type="ECO:0000256" key="2">
    <source>
        <dbReference type="RuleBase" id="RU361185"/>
    </source>
</evidence>
<dbReference type="SUPFAM" id="SSF51011">
    <property type="entry name" value="Glycosyl hydrolase domain"/>
    <property type="match status" value="1"/>
</dbReference>
<dbReference type="EMBL" id="AGZS01000003">
    <property type="protein sequence ID" value="EJD64988.1"/>
    <property type="molecule type" value="Genomic_DNA"/>
</dbReference>
<dbReference type="PANTHER" id="PTHR43863">
    <property type="entry name" value="HYDROLASE, PUTATIVE (AFU_ORTHOLOGUE AFUA_1G03140)-RELATED"/>
    <property type="match status" value="1"/>
</dbReference>
<reference evidence="6 7" key="1">
    <citation type="submission" date="2012-01" db="EMBL/GenBank/DDBJ databases">
        <title>The Genome Sequence of Scardovia wiggsiae F0424.</title>
        <authorList>
            <consortium name="The Broad Institute Genome Sequencing Platform"/>
            <person name="Earl A."/>
            <person name="Ward D."/>
            <person name="Feldgarden M."/>
            <person name="Gevers D."/>
            <person name="Izard J."/>
            <person name="Ganesan A."/>
            <person name="Baranova O.V."/>
            <person name="Blanton J.M."/>
            <person name="Tanner A.C."/>
            <person name="Mathney J."/>
            <person name="Dewhirst F.E."/>
            <person name="Young S.K."/>
            <person name="Zeng Q."/>
            <person name="Gargeya S."/>
            <person name="Fitzgerald M."/>
            <person name="Haas B."/>
            <person name="Abouelleil A."/>
            <person name="Alvarado L."/>
            <person name="Arachchi H.M."/>
            <person name="Berlin A."/>
            <person name="Chapman S.B."/>
            <person name="Gearin G."/>
            <person name="Goldberg J."/>
            <person name="Griggs A."/>
            <person name="Gujja S."/>
            <person name="Hansen M."/>
            <person name="Heiman D."/>
            <person name="Howarth C."/>
            <person name="Larimer J."/>
            <person name="Lui A."/>
            <person name="MacDonald P.J.P."/>
            <person name="McCowen C."/>
            <person name="Montmayeur A."/>
            <person name="Murphy C."/>
            <person name="Neiman D."/>
            <person name="Pearson M."/>
            <person name="Priest M."/>
            <person name="Roberts A."/>
            <person name="Saif S."/>
            <person name="Shea T."/>
            <person name="Sisk P."/>
            <person name="Stolte C."/>
            <person name="Sykes S."/>
            <person name="Wortman J."/>
            <person name="Nusbaum C."/>
            <person name="Birren B."/>
        </authorList>
    </citation>
    <scope>NUCLEOTIDE SEQUENCE [LARGE SCALE GENOMIC DNA]</scope>
    <source>
        <strain evidence="6 7">F0424</strain>
    </source>
</reference>
<dbReference type="InterPro" id="IPR013780">
    <property type="entry name" value="Glyco_hydro_b"/>
</dbReference>
<dbReference type="Gene3D" id="3.20.20.80">
    <property type="entry name" value="Glycosidases"/>
    <property type="match status" value="1"/>
</dbReference>
<dbReference type="SUPFAM" id="SSF51445">
    <property type="entry name" value="(Trans)glycosidases"/>
    <property type="match status" value="1"/>
</dbReference>
<evidence type="ECO:0000256" key="1">
    <source>
        <dbReference type="ARBA" id="ARBA00007806"/>
    </source>
</evidence>
<feature type="region of interest" description="Disordered" evidence="3">
    <location>
        <begin position="732"/>
        <end position="770"/>
    </location>
</feature>
<dbReference type="STRING" id="857290.HMPREF9156_00863"/>
<dbReference type="InterPro" id="IPR000322">
    <property type="entry name" value="Glyco_hydro_31_TIM"/>
</dbReference>
<evidence type="ECO:0000259" key="5">
    <source>
        <dbReference type="Pfam" id="PF21365"/>
    </source>
</evidence>
<dbReference type="Proteomes" id="UP000006415">
    <property type="component" value="Unassembled WGS sequence"/>
</dbReference>
<comment type="caution">
    <text evidence="6">The sequence shown here is derived from an EMBL/GenBank/DDBJ whole genome shotgun (WGS) entry which is preliminary data.</text>
</comment>
<evidence type="ECO:0000313" key="6">
    <source>
        <dbReference type="EMBL" id="EJD64988.1"/>
    </source>
</evidence>
<feature type="domain" description="Glycoside hydrolase family 31 TIM barrel" evidence="4">
    <location>
        <begin position="211"/>
        <end position="513"/>
    </location>
</feature>
<dbReference type="RefSeq" id="WP_007147927.1">
    <property type="nucleotide sequence ID" value="NZ_AKCI01000001.1"/>
</dbReference>
<evidence type="ECO:0000256" key="3">
    <source>
        <dbReference type="SAM" id="MobiDB-lite"/>
    </source>
</evidence>
<keyword evidence="7" id="KW-1185">Reference proteome</keyword>
<evidence type="ECO:0000259" key="4">
    <source>
        <dbReference type="Pfam" id="PF01055"/>
    </source>
</evidence>
<protein>
    <recommendedName>
        <fullName evidence="8">DUF5110 domain-containing protein</fullName>
    </recommendedName>
</protein>
<gene>
    <name evidence="6" type="ORF">HMPREF9156_00863</name>
</gene>
<evidence type="ECO:0000313" key="7">
    <source>
        <dbReference type="Proteomes" id="UP000006415"/>
    </source>
</evidence>
<proteinExistence type="inferred from homology"/>
<comment type="similarity">
    <text evidence="1 2">Belongs to the glycosyl hydrolase 31 family.</text>
</comment>
<accession>J0DFB8</accession>
<organism evidence="6 7">
    <name type="scientific">Scardovia wiggsiae F0424</name>
    <dbReference type="NCBI Taxonomy" id="857290"/>
    <lineage>
        <taxon>Bacteria</taxon>
        <taxon>Bacillati</taxon>
        <taxon>Actinomycetota</taxon>
        <taxon>Actinomycetes</taxon>
        <taxon>Bifidobacteriales</taxon>
        <taxon>Bifidobacteriaceae</taxon>
        <taxon>Scardovia</taxon>
    </lineage>
</organism>
<dbReference type="Pfam" id="PF21365">
    <property type="entry name" value="Glyco_hydro_31_3rd"/>
    <property type="match status" value="1"/>
</dbReference>
<dbReference type="GO" id="GO:0005975">
    <property type="term" value="P:carbohydrate metabolic process"/>
    <property type="evidence" value="ECO:0007669"/>
    <property type="project" value="InterPro"/>
</dbReference>
<dbReference type="GO" id="GO:0004553">
    <property type="term" value="F:hydrolase activity, hydrolyzing O-glycosyl compounds"/>
    <property type="evidence" value="ECO:0007669"/>
    <property type="project" value="InterPro"/>
</dbReference>
<dbReference type="Gene3D" id="2.60.40.1180">
    <property type="entry name" value="Golgi alpha-mannosidase II"/>
    <property type="match status" value="2"/>
</dbReference>
<dbReference type="InterPro" id="IPR017853">
    <property type="entry name" value="GH"/>
</dbReference>
<keyword evidence="2" id="KW-0326">Glycosidase</keyword>
<dbReference type="Pfam" id="PF01055">
    <property type="entry name" value="Glyco_hydro_31_2nd"/>
    <property type="match status" value="1"/>
</dbReference>
<dbReference type="CDD" id="cd06595">
    <property type="entry name" value="GH31_u1"/>
    <property type="match status" value="1"/>
</dbReference>
<dbReference type="HOGENOM" id="CLU_005043_1_0_11"/>
<feature type="compositionally biased region" description="Low complexity" evidence="3">
    <location>
        <begin position="753"/>
        <end position="762"/>
    </location>
</feature>
<feature type="domain" description="Glycosyl hydrolase family 31 C-terminal" evidence="5">
    <location>
        <begin position="522"/>
        <end position="616"/>
    </location>
</feature>
<keyword evidence="2" id="KW-0378">Hydrolase</keyword>
<sequence>MTQSAVFLSYAHQEHLSVPPERVVQGDRWRISILGEALIRLEWSDDNIFEDAATQMAVCRDFGEEVQFDASEQDGRLVIDTPGLHLVYDRQPFSKEGLSIVVKGVPGSQSNTWHYGDAQSGNLGGTARTLDFADGPVRLDAGVASRDGWAVIDDSASNIVVDADTVNGIANPYKAWVMPRSHRETDIYFFGYGHRYIEAVQDFCRLAGPIPLLPRYALGNWWSRFYRYTQNSYLELMDRFEEEGVPFTAAVIDMDWHLVDIDPVYGSGWTGYTWNTGLFPDHKGFLRELHRRGLAATLNLHPRDGIRAFEKEYARVAQEAGQDPRKGKAVEFDLTDPRFVRAYLGMHHRMEDDGVDFWWIDWQQGGVTRQRGLDPLWMLNHIHYYDSGRDGKRPLIFSRYAGPGSHRYSIGFSGDTIVSWKSLEFQPYFTSTASNIGYGWWSHDIGGHMLGSCDDELEARWYQFGAFSPVNRLHSSNSPFSGKEPWNFRTEVRESMDSSLRLRHALVPYLYTMCCRAADTARPLIEPMYWQSPENLEAYSVPHEYRFGTELIAAPIVSPNDPQVQRGHTDVWFPQGQWFDFFDGRRYSAAPETGRCMEVWRGIGRIPVFARSGGIIPMQDMDAGSAHHGAGNPRSMEVLVFPGSDGSFTMREDSGQAGSMPADTVLKLVWRSSEGGDGGCNGEAAAWNNGDCSGSCGGENTVFTIGPVSGSTQGIPQQRDWKVTFRGVSDVPGRAAGCSPADSDPAGRRPVDSDTAASAMAGGSAGGRADADMAAADNKNAGNGSDICVFAGGRQANAEISYDKQTLSLEIRIPNVSIADQIRVAVRGGLHIADDPVDMDVFELLLHAQIPYIAKDKAFDAVRSHGIGAVGTLSSLSYDHSGRNGVWQDIPVSDTAMPAAVIQAIEEILSRGV</sequence>
<dbReference type="eggNOG" id="COG1501">
    <property type="taxonomic scope" value="Bacteria"/>
</dbReference>